<keyword evidence="1" id="KW-0812">Transmembrane</keyword>
<name>A0A8B6D5K2_MYTGA</name>
<evidence type="ECO:0000313" key="2">
    <source>
        <dbReference type="EMBL" id="VDI14523.1"/>
    </source>
</evidence>
<keyword evidence="3" id="KW-1185">Reference proteome</keyword>
<keyword evidence="1" id="KW-0472">Membrane</keyword>
<comment type="caution">
    <text evidence="2">The sequence shown here is derived from an EMBL/GenBank/DDBJ whole genome shotgun (WGS) entry which is preliminary data.</text>
</comment>
<dbReference type="AlphaFoldDB" id="A0A8B6D5K2"/>
<evidence type="ECO:0000256" key="1">
    <source>
        <dbReference type="SAM" id="Phobius"/>
    </source>
</evidence>
<protein>
    <submittedName>
        <fullName evidence="2">Uncharacterized protein</fullName>
    </submittedName>
</protein>
<dbReference type="Proteomes" id="UP000596742">
    <property type="component" value="Unassembled WGS sequence"/>
</dbReference>
<keyword evidence="1" id="KW-1133">Transmembrane helix</keyword>
<reference evidence="2" key="1">
    <citation type="submission" date="2018-11" db="EMBL/GenBank/DDBJ databases">
        <authorList>
            <person name="Alioto T."/>
            <person name="Alioto T."/>
        </authorList>
    </citation>
    <scope>NUCLEOTIDE SEQUENCE</scope>
</reference>
<feature type="transmembrane region" description="Helical" evidence="1">
    <location>
        <begin position="45"/>
        <end position="64"/>
    </location>
</feature>
<feature type="transmembrane region" description="Helical" evidence="1">
    <location>
        <begin position="105"/>
        <end position="123"/>
    </location>
</feature>
<accession>A0A8B6D5K2</accession>
<dbReference type="EMBL" id="UYJE01002875">
    <property type="protein sequence ID" value="VDI14523.1"/>
    <property type="molecule type" value="Genomic_DNA"/>
</dbReference>
<proteinExistence type="predicted"/>
<gene>
    <name evidence="2" type="ORF">MGAL_10B048981</name>
</gene>
<organism evidence="2 3">
    <name type="scientific">Mytilus galloprovincialis</name>
    <name type="common">Mediterranean mussel</name>
    <dbReference type="NCBI Taxonomy" id="29158"/>
    <lineage>
        <taxon>Eukaryota</taxon>
        <taxon>Metazoa</taxon>
        <taxon>Spiralia</taxon>
        <taxon>Lophotrochozoa</taxon>
        <taxon>Mollusca</taxon>
        <taxon>Bivalvia</taxon>
        <taxon>Autobranchia</taxon>
        <taxon>Pteriomorphia</taxon>
        <taxon>Mytilida</taxon>
        <taxon>Mytiloidea</taxon>
        <taxon>Mytilidae</taxon>
        <taxon>Mytilinae</taxon>
        <taxon>Mytilus</taxon>
    </lineage>
</organism>
<evidence type="ECO:0000313" key="3">
    <source>
        <dbReference type="Proteomes" id="UP000596742"/>
    </source>
</evidence>
<feature type="transmembrane region" description="Helical" evidence="1">
    <location>
        <begin position="159"/>
        <end position="182"/>
    </location>
</feature>
<feature type="transmembrane region" description="Helical" evidence="1">
    <location>
        <begin position="188"/>
        <end position="209"/>
    </location>
</feature>
<dbReference type="OrthoDB" id="6078764at2759"/>
<sequence length="242" mass="26878">MDAEKVVACCRSTFTLETLEDAAQDLTSFLFKKVLNKCCSINTIFLIRFWFGIAGSVAAMTAVYSEKCEAKNTTGITLYIADTCGAKGNLSDVASDLTIDIDPAPIQWIFNILVMTMFVFLMVQTSYSCRNCCNCCKACFVLCLEEGTNAKRFRFCLVIIYKFIVILADIFVICVILIVWIHKGVNDAVTFLLFIWDLISLVLAVYQIYSLTKKGINNKALSDEIDCDVALSGEIDKTGVNS</sequence>